<dbReference type="InParanoid" id="A0A0C3AIN5"/>
<sequence length="350" mass="38308">MSQGKMRRGATAAAKHGQIVLLLISSLDKGCWDMSTANSLTDELSERTLVSDLNILLAELQLTITLQTPYDLIPSLLLAVLESILELRLPISSDVRESRSPSDKVQAMKMFLGVLENDVLRMDVGLSEVDPRKLAAGEWDEVVFVGELLCWLGKQRGLLPPETVETLRDVEDFSLVPRLRKGHTRAQSPSTRSTATNTTATNSANTDLSMQSVNNNSDTTIMTDSGSSRGSPSVALGSPLRQPRCIHELDEPSLIVTDGALDPDQDVLTGPSESFCDCSTEHLAPPPQHTPIRHTGWIDKVDERIELELFEARKVTRDRSRSSGIDSDSGSHSQYPGWIYSVSGFSSSSY</sequence>
<dbReference type="AlphaFoldDB" id="A0A0C3AIN5"/>
<dbReference type="OrthoDB" id="2596754at2759"/>
<name>A0A0C3AIN5_PILCF</name>
<reference evidence="2 3" key="1">
    <citation type="submission" date="2014-04" db="EMBL/GenBank/DDBJ databases">
        <authorList>
            <consortium name="DOE Joint Genome Institute"/>
            <person name="Kuo A."/>
            <person name="Tarkka M."/>
            <person name="Buscot F."/>
            <person name="Kohler A."/>
            <person name="Nagy L.G."/>
            <person name="Floudas D."/>
            <person name="Copeland A."/>
            <person name="Barry K.W."/>
            <person name="Cichocki N."/>
            <person name="Veneault-Fourrey C."/>
            <person name="LaButti K."/>
            <person name="Lindquist E.A."/>
            <person name="Lipzen A."/>
            <person name="Lundell T."/>
            <person name="Morin E."/>
            <person name="Murat C."/>
            <person name="Sun H."/>
            <person name="Tunlid A."/>
            <person name="Henrissat B."/>
            <person name="Grigoriev I.V."/>
            <person name="Hibbett D.S."/>
            <person name="Martin F."/>
            <person name="Nordberg H.P."/>
            <person name="Cantor M.N."/>
            <person name="Hua S.X."/>
        </authorList>
    </citation>
    <scope>NUCLEOTIDE SEQUENCE [LARGE SCALE GENOMIC DNA]</scope>
    <source>
        <strain evidence="2 3">F 1598</strain>
    </source>
</reference>
<feature type="region of interest" description="Disordered" evidence="1">
    <location>
        <begin position="180"/>
        <end position="213"/>
    </location>
</feature>
<feature type="compositionally biased region" description="Low complexity" evidence="1">
    <location>
        <begin position="190"/>
        <end position="206"/>
    </location>
</feature>
<dbReference type="Proteomes" id="UP000054166">
    <property type="component" value="Unassembled WGS sequence"/>
</dbReference>
<accession>A0A0C3AIN5</accession>
<organism evidence="2 3">
    <name type="scientific">Piloderma croceum (strain F 1598)</name>
    <dbReference type="NCBI Taxonomy" id="765440"/>
    <lineage>
        <taxon>Eukaryota</taxon>
        <taxon>Fungi</taxon>
        <taxon>Dikarya</taxon>
        <taxon>Basidiomycota</taxon>
        <taxon>Agaricomycotina</taxon>
        <taxon>Agaricomycetes</taxon>
        <taxon>Agaricomycetidae</taxon>
        <taxon>Atheliales</taxon>
        <taxon>Atheliaceae</taxon>
        <taxon>Piloderma</taxon>
    </lineage>
</organism>
<evidence type="ECO:0000313" key="3">
    <source>
        <dbReference type="Proteomes" id="UP000054166"/>
    </source>
</evidence>
<evidence type="ECO:0000256" key="1">
    <source>
        <dbReference type="SAM" id="MobiDB-lite"/>
    </source>
</evidence>
<evidence type="ECO:0000313" key="2">
    <source>
        <dbReference type="EMBL" id="KIM73688.1"/>
    </source>
</evidence>
<keyword evidence="3" id="KW-1185">Reference proteome</keyword>
<reference evidence="3" key="2">
    <citation type="submission" date="2015-01" db="EMBL/GenBank/DDBJ databases">
        <title>Evolutionary Origins and Diversification of the Mycorrhizal Mutualists.</title>
        <authorList>
            <consortium name="DOE Joint Genome Institute"/>
            <consortium name="Mycorrhizal Genomics Consortium"/>
            <person name="Kohler A."/>
            <person name="Kuo A."/>
            <person name="Nagy L.G."/>
            <person name="Floudas D."/>
            <person name="Copeland A."/>
            <person name="Barry K.W."/>
            <person name="Cichocki N."/>
            <person name="Veneault-Fourrey C."/>
            <person name="LaButti K."/>
            <person name="Lindquist E.A."/>
            <person name="Lipzen A."/>
            <person name="Lundell T."/>
            <person name="Morin E."/>
            <person name="Murat C."/>
            <person name="Riley R."/>
            <person name="Ohm R."/>
            <person name="Sun H."/>
            <person name="Tunlid A."/>
            <person name="Henrissat B."/>
            <person name="Grigoriev I.V."/>
            <person name="Hibbett D.S."/>
            <person name="Martin F."/>
        </authorList>
    </citation>
    <scope>NUCLEOTIDE SEQUENCE [LARGE SCALE GENOMIC DNA]</scope>
    <source>
        <strain evidence="3">F 1598</strain>
    </source>
</reference>
<proteinExistence type="predicted"/>
<protein>
    <recommendedName>
        <fullName evidence="4">DUF5745 domain-containing protein</fullName>
    </recommendedName>
</protein>
<evidence type="ECO:0008006" key="4">
    <source>
        <dbReference type="Google" id="ProtNLM"/>
    </source>
</evidence>
<gene>
    <name evidence="2" type="ORF">PILCRDRAFT_92941</name>
</gene>
<dbReference type="HOGENOM" id="CLU_027726_0_0_1"/>
<dbReference type="EMBL" id="KN833076">
    <property type="protein sequence ID" value="KIM73688.1"/>
    <property type="molecule type" value="Genomic_DNA"/>
</dbReference>